<reference evidence="2 3" key="1">
    <citation type="journal article" date="2016" name="Nat. Commun.">
        <title>Thousands of microbial genomes shed light on interconnected biogeochemical processes in an aquifer system.</title>
        <authorList>
            <person name="Anantharaman K."/>
            <person name="Brown C.T."/>
            <person name="Hug L.A."/>
            <person name="Sharon I."/>
            <person name="Castelle C.J."/>
            <person name="Probst A.J."/>
            <person name="Thomas B.C."/>
            <person name="Singh A."/>
            <person name="Wilkins M.J."/>
            <person name="Karaoz U."/>
            <person name="Brodie E.L."/>
            <person name="Williams K.H."/>
            <person name="Hubbard S.S."/>
            <person name="Banfield J.F."/>
        </authorList>
    </citation>
    <scope>NUCLEOTIDE SEQUENCE [LARGE SCALE GENOMIC DNA]</scope>
</reference>
<evidence type="ECO:0000313" key="2">
    <source>
        <dbReference type="EMBL" id="OGC62742.1"/>
    </source>
</evidence>
<organism evidence="2 3">
    <name type="scientific">candidate division WWE3 bacterium RIFCSPLOWO2_01_FULL_53_14</name>
    <dbReference type="NCBI Taxonomy" id="1802628"/>
    <lineage>
        <taxon>Bacteria</taxon>
        <taxon>Katanobacteria</taxon>
    </lineage>
</organism>
<sequence>MVLSQRLIRLWRKIRPPAPFKMVNYQSRRGKYLLKRRKLRLSQSWKTLSRNDRKDLVSLLKVLGVIIAVIAALYFIGINGLTHIGGFWNLFTGETGPTAGDKIAPPPPILNPISPYTKTEKISISGYAEPASEITLFVNGKETAKTIAEAGVGSFSFSSVILPTEGKNIITATVTDRSGNVSPKPVELSITLDKKPPELEITSPKNNQAFSGENKQIAVAGSTEAGATVKVNESQAQVLAGGTFSYTFTASNGQNKITIIASDKAGNEKKIELTITYSP</sequence>
<gene>
    <name evidence="2" type="ORF">A2890_02460</name>
</gene>
<dbReference type="InterPro" id="IPR013783">
    <property type="entry name" value="Ig-like_fold"/>
</dbReference>
<name>A0A1F4VZZ9_UNCKA</name>
<accession>A0A1F4VZZ9</accession>
<dbReference type="NCBIfam" id="NF033510">
    <property type="entry name" value="Ca_tandemer"/>
    <property type="match status" value="2"/>
</dbReference>
<keyword evidence="1" id="KW-0812">Transmembrane</keyword>
<feature type="transmembrane region" description="Helical" evidence="1">
    <location>
        <begin position="56"/>
        <end position="76"/>
    </location>
</feature>
<comment type="caution">
    <text evidence="2">The sequence shown here is derived from an EMBL/GenBank/DDBJ whole genome shotgun (WGS) entry which is preliminary data.</text>
</comment>
<protein>
    <recommendedName>
        <fullName evidence="4">Bacterial Ig-like domain-containing protein</fullName>
    </recommendedName>
</protein>
<evidence type="ECO:0000313" key="3">
    <source>
        <dbReference type="Proteomes" id="UP000176967"/>
    </source>
</evidence>
<keyword evidence="1" id="KW-1133">Transmembrane helix</keyword>
<dbReference type="AlphaFoldDB" id="A0A1F4VZZ9"/>
<dbReference type="EMBL" id="MEVL01000004">
    <property type="protein sequence ID" value="OGC62742.1"/>
    <property type="molecule type" value="Genomic_DNA"/>
</dbReference>
<evidence type="ECO:0000256" key="1">
    <source>
        <dbReference type="SAM" id="Phobius"/>
    </source>
</evidence>
<dbReference type="STRING" id="1802628.A2890_02460"/>
<evidence type="ECO:0008006" key="4">
    <source>
        <dbReference type="Google" id="ProtNLM"/>
    </source>
</evidence>
<dbReference type="Proteomes" id="UP000176967">
    <property type="component" value="Unassembled WGS sequence"/>
</dbReference>
<dbReference type="Gene3D" id="2.60.40.10">
    <property type="entry name" value="Immunoglobulins"/>
    <property type="match status" value="2"/>
</dbReference>
<keyword evidence="1" id="KW-0472">Membrane</keyword>
<proteinExistence type="predicted"/>
<dbReference type="Pfam" id="PF09136">
    <property type="entry name" value="Glucodextran_B"/>
    <property type="match status" value="1"/>
</dbReference>